<dbReference type="InterPro" id="IPR017441">
    <property type="entry name" value="Protein_kinase_ATP_BS"/>
</dbReference>
<feature type="chain" id="PRO_5024310288" description="Protein kinase domain-containing protein" evidence="14">
    <location>
        <begin position="20"/>
        <end position="561"/>
    </location>
</feature>
<evidence type="ECO:0000256" key="2">
    <source>
        <dbReference type="ARBA" id="ARBA00022614"/>
    </source>
</evidence>
<dbReference type="GO" id="GO:0016020">
    <property type="term" value="C:membrane"/>
    <property type="evidence" value="ECO:0007669"/>
    <property type="project" value="UniProtKB-SubCell"/>
</dbReference>
<evidence type="ECO:0000256" key="5">
    <source>
        <dbReference type="ARBA" id="ARBA00022737"/>
    </source>
</evidence>
<evidence type="ECO:0000256" key="10">
    <source>
        <dbReference type="ARBA" id="ARBA00023170"/>
    </source>
</evidence>
<evidence type="ECO:0000256" key="11">
    <source>
        <dbReference type="ARBA" id="ARBA00023180"/>
    </source>
</evidence>
<dbReference type="InterPro" id="IPR001245">
    <property type="entry name" value="Ser-Thr/Tyr_kinase_cat_dom"/>
</dbReference>
<keyword evidence="4 14" id="KW-0732">Signal</keyword>
<name>A0A5N6QHV7_9ROSI</name>
<dbReference type="SUPFAM" id="SSF56112">
    <property type="entry name" value="Protein kinase-like (PK-like)"/>
    <property type="match status" value="1"/>
</dbReference>
<keyword evidence="17" id="KW-1185">Reference proteome</keyword>
<dbReference type="EMBL" id="CM017321">
    <property type="protein sequence ID" value="KAE7998061.1"/>
    <property type="molecule type" value="Genomic_DNA"/>
</dbReference>
<dbReference type="Pfam" id="PF07714">
    <property type="entry name" value="PK_Tyr_Ser-Thr"/>
    <property type="match status" value="1"/>
</dbReference>
<keyword evidence="5" id="KW-0677">Repeat</keyword>
<dbReference type="InterPro" id="IPR001611">
    <property type="entry name" value="Leu-rich_rpt"/>
</dbReference>
<proteinExistence type="predicted"/>
<keyword evidence="3 13" id="KW-0812">Transmembrane</keyword>
<keyword evidence="2" id="KW-0433">Leucine-rich repeat</keyword>
<dbReference type="InterPro" id="IPR000719">
    <property type="entry name" value="Prot_kinase_dom"/>
</dbReference>
<dbReference type="FunFam" id="3.80.10.10:FF:000101">
    <property type="entry name" value="LRR receptor-like serine/threonine-protein kinase ERECTA"/>
    <property type="match status" value="1"/>
</dbReference>
<feature type="transmembrane region" description="Helical" evidence="13">
    <location>
        <begin position="218"/>
        <end position="242"/>
    </location>
</feature>
<evidence type="ECO:0000259" key="15">
    <source>
        <dbReference type="PROSITE" id="PS50011"/>
    </source>
</evidence>
<evidence type="ECO:0000256" key="14">
    <source>
        <dbReference type="SAM" id="SignalP"/>
    </source>
</evidence>
<dbReference type="SUPFAM" id="SSF52058">
    <property type="entry name" value="L domain-like"/>
    <property type="match status" value="1"/>
</dbReference>
<evidence type="ECO:0000256" key="8">
    <source>
        <dbReference type="ARBA" id="ARBA00022989"/>
    </source>
</evidence>
<reference evidence="16 17" key="1">
    <citation type="submission" date="2019-06" db="EMBL/GenBank/DDBJ databases">
        <title>A chromosomal-level reference genome of Carpinus fangiana (Coryloideae, Betulaceae).</title>
        <authorList>
            <person name="Yang X."/>
            <person name="Wang Z."/>
            <person name="Zhang L."/>
            <person name="Hao G."/>
            <person name="Liu J."/>
            <person name="Yang Y."/>
        </authorList>
    </citation>
    <scope>NUCLEOTIDE SEQUENCE [LARGE SCALE GENOMIC DNA]</scope>
    <source>
        <strain evidence="16">Cfa_2016G</strain>
        <tissue evidence="16">Leaf</tissue>
    </source>
</reference>
<dbReference type="FunFam" id="1.10.510.10:FF:001307">
    <property type="entry name" value="Protein NSP-INTERACTING KINASE 2"/>
    <property type="match status" value="1"/>
</dbReference>
<keyword evidence="11" id="KW-0325">Glycoprotein</keyword>
<feature type="domain" description="Protein kinase" evidence="15">
    <location>
        <begin position="285"/>
        <end position="561"/>
    </location>
</feature>
<keyword evidence="6 12" id="KW-0547">Nucleotide-binding</keyword>
<dbReference type="PROSITE" id="PS50011">
    <property type="entry name" value="PROTEIN_KINASE_DOM"/>
    <property type="match status" value="1"/>
</dbReference>
<sequence>MSLKMELIFIVLILAYLQSFVMPDSQVGPLCALKTSLNALSDQLTDWQPNAVNPCQWSKIWCENESVIRVTLSSMGFNGILSPEIGTIKSLLFLDLSGNRITGKIPKEFGSLTSLGTLNLTNNNLTGEIPSSLGELKELQYLTLSQNKLNGTIPKSLSRLPKLKSLLLNSNDFSGQIPKHLFQVPNYNFTGNRLICGIQYQRCESKSEDSGALHKPKIGVILGIVGGCTVVLLLVGLLFILYRGRLTGYRHEVFVDVAGEVDQGISFDQVKRFAWRELQIATDNFSEKNFLGQGGFGKVYKGVLADKTKVAVKRLTNCGSPGEDAAFQREIQMISVAIHRNLLRLIGFCTTPTERILVYPFMQNLSVAYRLQGMSSLYRVCQWELLIAEYHVCVRTHTDAKSIAGFQLYKSCVTNHLHHCALLTCRILHHFLCSLLSHIPYMNLKLVTGQRAIDFSRAEKENDLLLLDHVKKLEREKRLDAIVDPNLNKNYMIQEVERMIQVALLCTQSSPDARPAMSEVVRMLEGEGLAERWEEWQHIEVARRQEYERLHRGLNWLEMSI</sequence>
<evidence type="ECO:0000313" key="16">
    <source>
        <dbReference type="EMBL" id="KAE7998061.1"/>
    </source>
</evidence>
<evidence type="ECO:0000256" key="13">
    <source>
        <dbReference type="SAM" id="Phobius"/>
    </source>
</evidence>
<dbReference type="OrthoDB" id="4062651at2759"/>
<dbReference type="Gene3D" id="3.80.10.10">
    <property type="entry name" value="Ribonuclease Inhibitor"/>
    <property type="match status" value="1"/>
</dbReference>
<dbReference type="Pfam" id="PF13855">
    <property type="entry name" value="LRR_8"/>
    <property type="match status" value="1"/>
</dbReference>
<dbReference type="Proteomes" id="UP000327013">
    <property type="component" value="Chromosome 1"/>
</dbReference>
<accession>A0A5N6QHV7</accession>
<keyword evidence="10" id="KW-0675">Receptor</keyword>
<dbReference type="PANTHER" id="PTHR47988">
    <property type="entry name" value="SOMATIC EMBRYOGENESIS RECEPTOR KINASE 1"/>
    <property type="match status" value="1"/>
</dbReference>
<dbReference type="Gene3D" id="1.10.510.10">
    <property type="entry name" value="Transferase(Phosphotransferase) domain 1"/>
    <property type="match status" value="1"/>
</dbReference>
<evidence type="ECO:0000256" key="7">
    <source>
        <dbReference type="ARBA" id="ARBA00022840"/>
    </source>
</evidence>
<dbReference type="Pfam" id="PF00560">
    <property type="entry name" value="LRR_1"/>
    <property type="match status" value="1"/>
</dbReference>
<evidence type="ECO:0000256" key="4">
    <source>
        <dbReference type="ARBA" id="ARBA00022729"/>
    </source>
</evidence>
<keyword evidence="7 12" id="KW-0067">ATP-binding</keyword>
<feature type="signal peptide" evidence="14">
    <location>
        <begin position="1"/>
        <end position="19"/>
    </location>
</feature>
<evidence type="ECO:0000256" key="6">
    <source>
        <dbReference type="ARBA" id="ARBA00022741"/>
    </source>
</evidence>
<dbReference type="InterPro" id="IPR011009">
    <property type="entry name" value="Kinase-like_dom_sf"/>
</dbReference>
<dbReference type="Gene3D" id="3.30.200.20">
    <property type="entry name" value="Phosphorylase Kinase, domain 1"/>
    <property type="match status" value="1"/>
</dbReference>
<evidence type="ECO:0000256" key="3">
    <source>
        <dbReference type="ARBA" id="ARBA00022692"/>
    </source>
</evidence>
<keyword evidence="8 13" id="KW-1133">Transmembrane helix</keyword>
<dbReference type="GO" id="GO:0004672">
    <property type="term" value="F:protein kinase activity"/>
    <property type="evidence" value="ECO:0007669"/>
    <property type="project" value="InterPro"/>
</dbReference>
<dbReference type="GO" id="GO:0005524">
    <property type="term" value="F:ATP binding"/>
    <property type="evidence" value="ECO:0007669"/>
    <property type="project" value="UniProtKB-UniRule"/>
</dbReference>
<evidence type="ECO:0000256" key="1">
    <source>
        <dbReference type="ARBA" id="ARBA00004479"/>
    </source>
</evidence>
<protein>
    <recommendedName>
        <fullName evidence="15">Protein kinase domain-containing protein</fullName>
    </recommendedName>
</protein>
<comment type="subcellular location">
    <subcellularLocation>
        <location evidence="1">Membrane</location>
        <topology evidence="1">Single-pass type I membrane protein</topology>
    </subcellularLocation>
</comment>
<evidence type="ECO:0000256" key="9">
    <source>
        <dbReference type="ARBA" id="ARBA00023136"/>
    </source>
</evidence>
<dbReference type="InterPro" id="IPR032675">
    <property type="entry name" value="LRR_dom_sf"/>
</dbReference>
<feature type="binding site" evidence="12">
    <location>
        <position position="313"/>
    </location>
    <ligand>
        <name>ATP</name>
        <dbReference type="ChEBI" id="CHEBI:30616"/>
    </ligand>
</feature>
<gene>
    <name evidence="16" type="ORF">FH972_002639</name>
</gene>
<dbReference type="FunFam" id="3.30.200.20:FF:000015">
    <property type="entry name" value="Somatic embryogenesis receptor kinase 1"/>
    <property type="match status" value="1"/>
</dbReference>
<evidence type="ECO:0000256" key="12">
    <source>
        <dbReference type="PROSITE-ProRule" id="PRU10141"/>
    </source>
</evidence>
<keyword evidence="9 13" id="KW-0472">Membrane</keyword>
<dbReference type="AlphaFoldDB" id="A0A5N6QHV7"/>
<organism evidence="16 17">
    <name type="scientific">Carpinus fangiana</name>
    <dbReference type="NCBI Taxonomy" id="176857"/>
    <lineage>
        <taxon>Eukaryota</taxon>
        <taxon>Viridiplantae</taxon>
        <taxon>Streptophyta</taxon>
        <taxon>Embryophyta</taxon>
        <taxon>Tracheophyta</taxon>
        <taxon>Spermatophyta</taxon>
        <taxon>Magnoliopsida</taxon>
        <taxon>eudicotyledons</taxon>
        <taxon>Gunneridae</taxon>
        <taxon>Pentapetalae</taxon>
        <taxon>rosids</taxon>
        <taxon>fabids</taxon>
        <taxon>Fagales</taxon>
        <taxon>Betulaceae</taxon>
        <taxon>Carpinus</taxon>
    </lineage>
</organism>
<evidence type="ECO:0000313" key="17">
    <source>
        <dbReference type="Proteomes" id="UP000327013"/>
    </source>
</evidence>
<dbReference type="PROSITE" id="PS00107">
    <property type="entry name" value="PROTEIN_KINASE_ATP"/>
    <property type="match status" value="1"/>
</dbReference>